<evidence type="ECO:0000256" key="3">
    <source>
        <dbReference type="SAM" id="Phobius"/>
    </source>
</evidence>
<proteinExistence type="predicted"/>
<evidence type="ECO:0000256" key="2">
    <source>
        <dbReference type="ARBA" id="ARBA00012528"/>
    </source>
</evidence>
<evidence type="ECO:0000259" key="4">
    <source>
        <dbReference type="PROSITE" id="PS50887"/>
    </source>
</evidence>
<dbReference type="PROSITE" id="PS50887">
    <property type="entry name" value="GGDEF"/>
    <property type="match status" value="1"/>
</dbReference>
<keyword evidence="3" id="KW-0812">Transmembrane</keyword>
<sequence>MSLTFVMCLLWVIPIDGFSVESSQLMPLNRYFPQSWGTKDGLPHNSIHALAQTSNGYLWAGTWEGVARFNGQQFTVFTRGAQTGLPDSGIRSLYYNKPRDELLVAGNRGGVTSLIAEQWHAQAPLPAMVNHAFRDSNNVLWFALEDTGIAMRTPDGTQKEYIVNSSAYRIIEDGFGVIWFATNQGLFKYINDKFQLAVPDHNILSGPSFTLALDSKKRVLVGTEHGVWQQRNGTFALLHSSLADKSISSILLDHQNSIWVGTINHGLYRLSDLGLEKLDATAGLPNNRVFSLLEDLEKNIWIGTNGGLFRLRRALFTTFSQSQGMSGDFLRTVLQTSDGKLLAGGSAGLDIFSNDAFSSASLTTGEAFSVLSLAAVTEEVTLVGTYTKGVLRYENDQLTPYLNRHLGLPSNEVRAILLASDNSVWYATAQGVVQQTPDGKLSHFNEQNGLPAHFSMGLAEDREGRIWIATGIGLAYIQQGIVHAVSFPEHSDAQHAFSFSVVEKGTWITTDRGLAYFDNATKALSVIEKSQGLPVDKLFSIGIDHNSGVWLSSNQGVILTSLSSLKECLTHPSALLEFEHFKEENGLASIQINGGSQPSQFVDVDGNVWLPTAKGLATVTPANLAMLSEFPIPVSIEAVLLDGADQQFDTDKREVDVTPLTTRVAFQYAGLGFAMPSRIEYQAMLVGYDQDWVNRHQFRMTEYTNLAPGRYQFKVRARYIGGPWQEITSPFSIRVLPSIYQTFAFKFSVFLFFCFVIYALYKVRFHHLKKSEMILKQRVDEQTRSLELQTKRFEFQATHDDLTGIANRRAFDRWLVQYFEEAKAKQTPLCLAVIDIDHFKQVNDQYSHLVGDKVITEVARILNREVPHYAKCARWGGEEFTVLLPEYDLINARVAMDHVRKIVAAHDFSFIAQTLKVTISIGVASADGARDHDRMLTHADQALYTAKENGRNQVTIFE</sequence>
<dbReference type="SUPFAM" id="SSF63829">
    <property type="entry name" value="Calcium-dependent phosphotriesterase"/>
    <property type="match status" value="3"/>
</dbReference>
<dbReference type="InterPro" id="IPR000160">
    <property type="entry name" value="GGDEF_dom"/>
</dbReference>
<dbReference type="Pfam" id="PF07495">
    <property type="entry name" value="Y_Y_Y"/>
    <property type="match status" value="1"/>
</dbReference>
<dbReference type="Gene3D" id="2.130.10.10">
    <property type="entry name" value="YVTN repeat-like/Quinoprotein amine dehydrogenase"/>
    <property type="match status" value="3"/>
</dbReference>
<dbReference type="EMBL" id="CP004846">
    <property type="protein sequence ID" value="AGP77410.1"/>
    <property type="molecule type" value="Genomic_DNA"/>
</dbReference>
<keyword evidence="3" id="KW-0472">Membrane</keyword>
<dbReference type="KEGG" id="amh:I633_06195"/>
<evidence type="ECO:0000313" key="6">
    <source>
        <dbReference type="Proteomes" id="UP000014909"/>
    </source>
</evidence>
<dbReference type="Proteomes" id="UP000014909">
    <property type="component" value="Chromosome"/>
</dbReference>
<feature type="domain" description="GGDEF" evidence="4">
    <location>
        <begin position="827"/>
        <end position="958"/>
    </location>
</feature>
<dbReference type="Pfam" id="PF07494">
    <property type="entry name" value="Reg_prop"/>
    <property type="match status" value="3"/>
</dbReference>
<dbReference type="PANTHER" id="PTHR45138">
    <property type="entry name" value="REGULATORY COMPONENTS OF SENSORY TRANSDUCTION SYSTEM"/>
    <property type="match status" value="1"/>
</dbReference>
<gene>
    <name evidence="5" type="ORF">I633_06195</name>
</gene>
<evidence type="ECO:0000313" key="5">
    <source>
        <dbReference type="EMBL" id="AGP77410.1"/>
    </source>
</evidence>
<dbReference type="GO" id="GO:1902201">
    <property type="term" value="P:negative regulation of bacterial-type flagellum-dependent cell motility"/>
    <property type="evidence" value="ECO:0007669"/>
    <property type="project" value="TreeGrafter"/>
</dbReference>
<evidence type="ECO:0000256" key="1">
    <source>
        <dbReference type="ARBA" id="ARBA00001946"/>
    </source>
</evidence>
<dbReference type="InterPro" id="IPR011123">
    <property type="entry name" value="Y_Y_Y"/>
</dbReference>
<dbReference type="SMART" id="SM00267">
    <property type="entry name" value="GGDEF"/>
    <property type="match status" value="1"/>
</dbReference>
<protein>
    <recommendedName>
        <fullName evidence="2">diguanylate cyclase</fullName>
        <ecNumber evidence="2">2.7.7.65</ecNumber>
    </recommendedName>
</protein>
<feature type="transmembrane region" description="Helical" evidence="3">
    <location>
        <begin position="743"/>
        <end position="761"/>
    </location>
</feature>
<dbReference type="InterPro" id="IPR011110">
    <property type="entry name" value="Reg_prop"/>
</dbReference>
<dbReference type="InterPro" id="IPR029787">
    <property type="entry name" value="Nucleotide_cyclase"/>
</dbReference>
<dbReference type="InterPro" id="IPR015943">
    <property type="entry name" value="WD40/YVTN_repeat-like_dom_sf"/>
</dbReference>
<dbReference type="Gene3D" id="3.30.70.270">
    <property type="match status" value="1"/>
</dbReference>
<dbReference type="InterPro" id="IPR043128">
    <property type="entry name" value="Rev_trsase/Diguanyl_cyclase"/>
</dbReference>
<dbReference type="HOGENOM" id="CLU_000445_28_5_6"/>
<keyword evidence="3" id="KW-1133">Transmembrane helix</keyword>
<dbReference type="AlphaFoldDB" id="S5AC62"/>
<dbReference type="GO" id="GO:0052621">
    <property type="term" value="F:diguanylate cyclase activity"/>
    <property type="evidence" value="ECO:0007669"/>
    <property type="project" value="UniProtKB-EC"/>
</dbReference>
<dbReference type="InterPro" id="IPR050469">
    <property type="entry name" value="Diguanylate_Cyclase"/>
</dbReference>
<organism evidence="5 6">
    <name type="scientific">Alteromonas mediterranea 615</name>
    <dbReference type="NCBI Taxonomy" id="1300253"/>
    <lineage>
        <taxon>Bacteria</taxon>
        <taxon>Pseudomonadati</taxon>
        <taxon>Pseudomonadota</taxon>
        <taxon>Gammaproteobacteria</taxon>
        <taxon>Alteromonadales</taxon>
        <taxon>Alteromonadaceae</taxon>
        <taxon>Alteromonas/Salinimonas group</taxon>
        <taxon>Alteromonas</taxon>
    </lineage>
</organism>
<dbReference type="EC" id="2.7.7.65" evidence="2"/>
<dbReference type="Gene3D" id="2.60.40.10">
    <property type="entry name" value="Immunoglobulins"/>
    <property type="match status" value="1"/>
</dbReference>
<dbReference type="PANTHER" id="PTHR45138:SF24">
    <property type="entry name" value="DIGUANYLATE CYCLASE DGCC-RELATED"/>
    <property type="match status" value="1"/>
</dbReference>
<comment type="cofactor">
    <cofactor evidence="1">
        <name>Mg(2+)</name>
        <dbReference type="ChEBI" id="CHEBI:18420"/>
    </cofactor>
</comment>
<dbReference type="Pfam" id="PF00990">
    <property type="entry name" value="GGDEF"/>
    <property type="match status" value="1"/>
</dbReference>
<dbReference type="SUPFAM" id="SSF55073">
    <property type="entry name" value="Nucleotide cyclase"/>
    <property type="match status" value="1"/>
</dbReference>
<reference evidence="5 6" key="1">
    <citation type="journal article" date="2013" name="Genome Biol. Evol.">
        <title>Genomic Diversity of "Deep Ecotype" Alteromonas macleodii Isolates: Evidence for Pan-Mediterranean Clonal Frames.</title>
        <authorList>
            <person name="Lopez-Perez M."/>
            <person name="Gonzaga A."/>
            <person name="Rodriguez-Valera F."/>
        </authorList>
    </citation>
    <scope>NUCLEOTIDE SEQUENCE [LARGE SCALE GENOMIC DNA]</scope>
    <source>
        <strain evidence="6">'English Channel 615'</strain>
    </source>
</reference>
<dbReference type="GO" id="GO:0005886">
    <property type="term" value="C:plasma membrane"/>
    <property type="evidence" value="ECO:0007669"/>
    <property type="project" value="TreeGrafter"/>
</dbReference>
<dbReference type="FunFam" id="3.30.70.270:FF:000001">
    <property type="entry name" value="Diguanylate cyclase domain protein"/>
    <property type="match status" value="1"/>
</dbReference>
<dbReference type="PATRIC" id="fig|1300253.3.peg.1283"/>
<dbReference type="NCBIfam" id="TIGR00254">
    <property type="entry name" value="GGDEF"/>
    <property type="match status" value="1"/>
</dbReference>
<accession>S5AC62</accession>
<name>S5AC62_9ALTE</name>
<dbReference type="BioCyc" id="AMAC1300253:G12YX-993-MONOMER"/>
<dbReference type="InterPro" id="IPR013783">
    <property type="entry name" value="Ig-like_fold"/>
</dbReference>
<dbReference type="GO" id="GO:0043709">
    <property type="term" value="P:cell adhesion involved in single-species biofilm formation"/>
    <property type="evidence" value="ECO:0007669"/>
    <property type="project" value="TreeGrafter"/>
</dbReference>
<dbReference type="CDD" id="cd01949">
    <property type="entry name" value="GGDEF"/>
    <property type="match status" value="1"/>
</dbReference>